<evidence type="ECO:0000256" key="11">
    <source>
        <dbReference type="ARBA" id="ARBA00023211"/>
    </source>
</evidence>
<dbReference type="Proteomes" id="UP000758603">
    <property type="component" value="Unassembled WGS sequence"/>
</dbReference>
<dbReference type="GO" id="GO:0000398">
    <property type="term" value="P:mRNA splicing, via spliceosome"/>
    <property type="evidence" value="ECO:0007669"/>
    <property type="project" value="TreeGrafter"/>
</dbReference>
<dbReference type="OrthoDB" id="407609at2759"/>
<evidence type="ECO:0000256" key="7">
    <source>
        <dbReference type="ARBA" id="ARBA00022723"/>
    </source>
</evidence>
<dbReference type="CDD" id="cd00844">
    <property type="entry name" value="MPP_Dbr1_N"/>
    <property type="match status" value="1"/>
</dbReference>
<name>A0A9P8UFA3_9PEZI</name>
<keyword evidence="6" id="KW-0507">mRNA processing</keyword>
<keyword evidence="7" id="KW-0479">Metal-binding</keyword>
<dbReference type="EMBL" id="JAGPXC010000007">
    <property type="protein sequence ID" value="KAH6648852.1"/>
    <property type="molecule type" value="Genomic_DNA"/>
</dbReference>
<comment type="cofactor">
    <cofactor evidence="2">
        <name>Zn(2+)</name>
        <dbReference type="ChEBI" id="CHEBI:29105"/>
    </cofactor>
</comment>
<evidence type="ECO:0000256" key="13">
    <source>
        <dbReference type="SAM" id="MobiDB-lite"/>
    </source>
</evidence>
<dbReference type="Pfam" id="PF00149">
    <property type="entry name" value="Metallophos"/>
    <property type="match status" value="1"/>
</dbReference>
<dbReference type="InterPro" id="IPR007708">
    <property type="entry name" value="DBR1_C"/>
</dbReference>
<keyword evidence="16" id="KW-1185">Reference proteome</keyword>
<evidence type="ECO:0000256" key="1">
    <source>
        <dbReference type="ARBA" id="ARBA00001936"/>
    </source>
</evidence>
<evidence type="ECO:0000256" key="12">
    <source>
        <dbReference type="ARBA" id="ARBA00023242"/>
    </source>
</evidence>
<comment type="similarity">
    <text evidence="5">Belongs to the lariat debranching enzyme family.</text>
</comment>
<feature type="region of interest" description="Disordered" evidence="13">
    <location>
        <begin position="453"/>
        <end position="482"/>
    </location>
</feature>
<reference evidence="15" key="1">
    <citation type="journal article" date="2021" name="Nat. Commun.">
        <title>Genetic determinants of endophytism in the Arabidopsis root mycobiome.</title>
        <authorList>
            <person name="Mesny F."/>
            <person name="Miyauchi S."/>
            <person name="Thiergart T."/>
            <person name="Pickel B."/>
            <person name="Atanasova L."/>
            <person name="Karlsson M."/>
            <person name="Huettel B."/>
            <person name="Barry K.W."/>
            <person name="Haridas S."/>
            <person name="Chen C."/>
            <person name="Bauer D."/>
            <person name="Andreopoulos W."/>
            <person name="Pangilinan J."/>
            <person name="LaButti K."/>
            <person name="Riley R."/>
            <person name="Lipzen A."/>
            <person name="Clum A."/>
            <person name="Drula E."/>
            <person name="Henrissat B."/>
            <person name="Kohler A."/>
            <person name="Grigoriev I.V."/>
            <person name="Martin F.M."/>
            <person name="Hacquard S."/>
        </authorList>
    </citation>
    <scope>NUCLEOTIDE SEQUENCE</scope>
    <source>
        <strain evidence="15">MPI-SDFR-AT-0073</strain>
    </source>
</reference>
<dbReference type="RefSeq" id="XP_045955359.1">
    <property type="nucleotide sequence ID" value="XM_046103541.1"/>
</dbReference>
<keyword evidence="12" id="KW-0539">Nucleus</keyword>
<evidence type="ECO:0000256" key="2">
    <source>
        <dbReference type="ARBA" id="ARBA00001947"/>
    </source>
</evidence>
<dbReference type="Pfam" id="PF05011">
    <property type="entry name" value="DBR1"/>
    <property type="match status" value="1"/>
</dbReference>
<gene>
    <name evidence="15" type="ORF">BKA67DRAFT_576042</name>
</gene>
<feature type="region of interest" description="Disordered" evidence="13">
    <location>
        <begin position="501"/>
        <end position="554"/>
    </location>
</feature>
<evidence type="ECO:0000256" key="4">
    <source>
        <dbReference type="ARBA" id="ARBA00004123"/>
    </source>
</evidence>
<dbReference type="SUPFAM" id="SSF56300">
    <property type="entry name" value="Metallo-dependent phosphatases"/>
    <property type="match status" value="1"/>
</dbReference>
<dbReference type="InterPro" id="IPR004843">
    <property type="entry name" value="Calcineurin-like_PHP"/>
</dbReference>
<dbReference type="PANTHER" id="PTHR12849">
    <property type="entry name" value="RNA LARIAT DEBRANCHING ENZYME"/>
    <property type="match status" value="1"/>
</dbReference>
<evidence type="ECO:0000313" key="16">
    <source>
        <dbReference type="Proteomes" id="UP000758603"/>
    </source>
</evidence>
<evidence type="ECO:0000256" key="5">
    <source>
        <dbReference type="ARBA" id="ARBA00006045"/>
    </source>
</evidence>
<evidence type="ECO:0000256" key="3">
    <source>
        <dbReference type="ARBA" id="ARBA00001954"/>
    </source>
</evidence>
<feature type="compositionally biased region" description="Basic and acidic residues" evidence="13">
    <location>
        <begin position="515"/>
        <end position="537"/>
    </location>
</feature>
<comment type="caution">
    <text evidence="15">The sequence shown here is derived from an EMBL/GenBank/DDBJ whole genome shotgun (WGS) entry which is preliminary data.</text>
</comment>
<keyword evidence="11" id="KW-0464">Manganese</keyword>
<keyword evidence="9" id="KW-0862">Zinc</keyword>
<dbReference type="PANTHER" id="PTHR12849:SF0">
    <property type="entry name" value="LARIAT DEBRANCHING ENZYME"/>
    <property type="match status" value="1"/>
</dbReference>
<dbReference type="AlphaFoldDB" id="A0A9P8UFA3"/>
<sequence>MEPGRTVEIRGVRIVVAGCGHGLLSLIYTAAQQAAEAKGWDKIDLLIIGGDFQAARNAADLTVMSVPARYRRLGDFPAYYSGEAKAPIRTIFVGGNHEASSYLWELYYGGWVAPNIYYLGAANVLRYGPIRIAGISGIWKDVDFYKPHFERLPFNLGDIKGFYHVREIDVRKLMLIRDQVDIGISHDWPNLIERFGDLEDLLRRKPQFRRDSTTGTLGNPAAADLMDRLRPPYWFSAHMHCKFTAVKSYPPPGTETTTDVDDTAAVSTSIDHLDDGGTQSNAAGPVVFDLLPARAENVDGPRPADTNAIVTAPDNSNTAQVSTKSGKQRAQLRAFFAPSQKPAVLPVPATITNTVTRFMALDKPLPGREFLEAIDILPTLAPTQQRSTDLRLQYDPEWLAITRALHTSLKIGKRGEPTPPDLGEAVYRPMVDKERRWVEENIVRKDRLEIPENFSVTAPPHMPGDPESVDRQPDEYTNPQTREFCRLLDVENLWDATDEERAVRKAGRPPLDESSEIRGTDSRADRSSKRGGRDGRSGGRAGKASGLGDRSPAP</sequence>
<dbReference type="GO" id="GO:0005634">
    <property type="term" value="C:nucleus"/>
    <property type="evidence" value="ECO:0007669"/>
    <property type="project" value="UniProtKB-SubCell"/>
</dbReference>
<keyword evidence="8" id="KW-0378">Hydrolase</keyword>
<keyword evidence="10" id="KW-0408">Iron</keyword>
<evidence type="ECO:0000256" key="6">
    <source>
        <dbReference type="ARBA" id="ARBA00022664"/>
    </source>
</evidence>
<dbReference type="GO" id="GO:0046872">
    <property type="term" value="F:metal ion binding"/>
    <property type="evidence" value="ECO:0007669"/>
    <property type="project" value="UniProtKB-KW"/>
</dbReference>
<dbReference type="GeneID" id="70132433"/>
<dbReference type="GO" id="GO:0008419">
    <property type="term" value="F:RNA lariat debranching enzyme activity"/>
    <property type="evidence" value="ECO:0007669"/>
    <property type="project" value="TreeGrafter"/>
</dbReference>
<comment type="cofactor">
    <cofactor evidence="3">
        <name>Fe(2+)</name>
        <dbReference type="ChEBI" id="CHEBI:29033"/>
    </cofactor>
</comment>
<evidence type="ECO:0000259" key="14">
    <source>
        <dbReference type="SMART" id="SM01124"/>
    </source>
</evidence>
<comment type="subcellular location">
    <subcellularLocation>
        <location evidence="4">Nucleus</location>
    </subcellularLocation>
</comment>
<organism evidence="15 16">
    <name type="scientific">Truncatella angustata</name>
    <dbReference type="NCBI Taxonomy" id="152316"/>
    <lineage>
        <taxon>Eukaryota</taxon>
        <taxon>Fungi</taxon>
        <taxon>Dikarya</taxon>
        <taxon>Ascomycota</taxon>
        <taxon>Pezizomycotina</taxon>
        <taxon>Sordariomycetes</taxon>
        <taxon>Xylariomycetidae</taxon>
        <taxon>Amphisphaeriales</taxon>
        <taxon>Sporocadaceae</taxon>
        <taxon>Truncatella</taxon>
    </lineage>
</organism>
<evidence type="ECO:0000256" key="10">
    <source>
        <dbReference type="ARBA" id="ARBA00023004"/>
    </source>
</evidence>
<feature type="domain" description="Lariat debranching enzyme C-terminal" evidence="14">
    <location>
        <begin position="345"/>
        <end position="494"/>
    </location>
</feature>
<comment type="cofactor">
    <cofactor evidence="1">
        <name>Mn(2+)</name>
        <dbReference type="ChEBI" id="CHEBI:29035"/>
    </cofactor>
</comment>
<dbReference type="InterPro" id="IPR029052">
    <property type="entry name" value="Metallo-depent_PP-like"/>
</dbReference>
<dbReference type="InterPro" id="IPR041816">
    <property type="entry name" value="Dbr1_N"/>
</dbReference>
<accession>A0A9P8UFA3</accession>
<evidence type="ECO:0000256" key="9">
    <source>
        <dbReference type="ARBA" id="ARBA00022833"/>
    </source>
</evidence>
<evidence type="ECO:0000256" key="8">
    <source>
        <dbReference type="ARBA" id="ARBA00022801"/>
    </source>
</evidence>
<evidence type="ECO:0000313" key="15">
    <source>
        <dbReference type="EMBL" id="KAH6648852.1"/>
    </source>
</evidence>
<protein>
    <submittedName>
        <fullName evidence="15">Lariat debranching enzyme, C-terminal domain-containing protein</fullName>
    </submittedName>
</protein>
<dbReference type="SMART" id="SM01124">
    <property type="entry name" value="DBR1"/>
    <property type="match status" value="1"/>
</dbReference>
<proteinExistence type="inferred from homology"/>